<comment type="caution">
    <text evidence="4">The sequence shown here is derived from an EMBL/GenBank/DDBJ whole genome shotgun (WGS) entry which is preliminary data.</text>
</comment>
<dbReference type="PANTHER" id="PTHR21000:SF5">
    <property type="entry name" value="DIHYDROXY-ACID DEHYDRATASE, MITOCHONDRIAL"/>
    <property type="match status" value="1"/>
</dbReference>
<comment type="similarity">
    <text evidence="1">Belongs to the IlvD/Edd family.</text>
</comment>
<evidence type="ECO:0000259" key="3">
    <source>
        <dbReference type="Pfam" id="PF00920"/>
    </source>
</evidence>
<dbReference type="GO" id="GO:0009570">
    <property type="term" value="C:chloroplast stroma"/>
    <property type="evidence" value="ECO:0007669"/>
    <property type="project" value="TreeGrafter"/>
</dbReference>
<keyword evidence="5" id="KW-1185">Reference proteome</keyword>
<keyword evidence="2" id="KW-0456">Lyase</keyword>
<evidence type="ECO:0000313" key="5">
    <source>
        <dbReference type="Proteomes" id="UP001420932"/>
    </source>
</evidence>
<dbReference type="EMBL" id="JBBNAF010000005">
    <property type="protein sequence ID" value="KAK9142638.1"/>
    <property type="molecule type" value="Genomic_DNA"/>
</dbReference>
<gene>
    <name evidence="4" type="ORF">Syun_012038</name>
</gene>
<dbReference type="InterPro" id="IPR037237">
    <property type="entry name" value="IlvD/EDD_N"/>
</dbReference>
<name>A0AAP0K016_9MAGN</name>
<dbReference type="InterPro" id="IPR050165">
    <property type="entry name" value="DHAD_IlvD/Edd"/>
</dbReference>
<evidence type="ECO:0000256" key="1">
    <source>
        <dbReference type="ARBA" id="ARBA00006486"/>
    </source>
</evidence>
<reference evidence="4 5" key="1">
    <citation type="submission" date="2024-01" db="EMBL/GenBank/DDBJ databases">
        <title>Genome assemblies of Stephania.</title>
        <authorList>
            <person name="Yang L."/>
        </authorList>
    </citation>
    <scope>NUCLEOTIDE SEQUENCE [LARGE SCALE GENOMIC DNA]</scope>
    <source>
        <strain evidence="4">YNDBR</strain>
        <tissue evidence="4">Leaf</tissue>
    </source>
</reference>
<evidence type="ECO:0000313" key="4">
    <source>
        <dbReference type="EMBL" id="KAK9142638.1"/>
    </source>
</evidence>
<dbReference type="GO" id="GO:0009082">
    <property type="term" value="P:branched-chain amino acid biosynthetic process"/>
    <property type="evidence" value="ECO:0007669"/>
    <property type="project" value="TreeGrafter"/>
</dbReference>
<dbReference type="AlphaFoldDB" id="A0AAP0K016"/>
<dbReference type="GO" id="GO:0004160">
    <property type="term" value="F:dihydroxy-acid dehydratase activity"/>
    <property type="evidence" value="ECO:0007669"/>
    <property type="project" value="TreeGrafter"/>
</dbReference>
<dbReference type="PANTHER" id="PTHR21000">
    <property type="entry name" value="DIHYDROXY-ACID DEHYDRATASE DAD"/>
    <property type="match status" value="1"/>
</dbReference>
<organism evidence="4 5">
    <name type="scientific">Stephania yunnanensis</name>
    <dbReference type="NCBI Taxonomy" id="152371"/>
    <lineage>
        <taxon>Eukaryota</taxon>
        <taxon>Viridiplantae</taxon>
        <taxon>Streptophyta</taxon>
        <taxon>Embryophyta</taxon>
        <taxon>Tracheophyta</taxon>
        <taxon>Spermatophyta</taxon>
        <taxon>Magnoliopsida</taxon>
        <taxon>Ranunculales</taxon>
        <taxon>Menispermaceae</taxon>
        <taxon>Menispermoideae</taxon>
        <taxon>Cissampelideae</taxon>
        <taxon>Stephania</taxon>
    </lineage>
</organism>
<sequence length="140" mass="15201">MPSAGACGGMYTANTMASAIEVLGMSLPYSSSTPAEDPLKLVECHSAGKHLLDLIKMDLKPRDIITRKSLRNAMVIVMALGGSTNAVLHLIAIARSVGLELTLDDFQKVSDEVPFLADLKPRQCLPRLVCFRKTHCIFKC</sequence>
<proteinExistence type="inferred from homology"/>
<dbReference type="SUPFAM" id="SSF143975">
    <property type="entry name" value="IlvD/EDD N-terminal domain-like"/>
    <property type="match status" value="1"/>
</dbReference>
<accession>A0AAP0K016</accession>
<dbReference type="InterPro" id="IPR000581">
    <property type="entry name" value="ILV_EDD_N"/>
</dbReference>
<protein>
    <recommendedName>
        <fullName evidence="3">Dihydroxy-acid/6-phosphogluconate dehydratase N-terminal domain-containing protein</fullName>
    </recommendedName>
</protein>
<dbReference type="Proteomes" id="UP001420932">
    <property type="component" value="Unassembled WGS sequence"/>
</dbReference>
<dbReference type="Pfam" id="PF00920">
    <property type="entry name" value="ILVD_EDD_N"/>
    <property type="match status" value="1"/>
</dbReference>
<feature type="domain" description="Dihydroxy-acid/6-phosphogluconate dehydratase N-terminal" evidence="3">
    <location>
        <begin position="1"/>
        <end position="123"/>
    </location>
</feature>
<evidence type="ECO:0000256" key="2">
    <source>
        <dbReference type="ARBA" id="ARBA00023239"/>
    </source>
</evidence>